<reference evidence="11 12" key="1">
    <citation type="journal article" date="2014" name="Nature">
        <title>An environmental bacterial taxon with a large and distinct metabolic repertoire.</title>
        <authorList>
            <person name="Wilson M.C."/>
            <person name="Mori T."/>
            <person name="Ruckert C."/>
            <person name="Uria A.R."/>
            <person name="Helf M.J."/>
            <person name="Takada K."/>
            <person name="Gernert C."/>
            <person name="Steffens U.A."/>
            <person name="Heycke N."/>
            <person name="Schmitt S."/>
            <person name="Rinke C."/>
            <person name="Helfrich E.J."/>
            <person name="Brachmann A.O."/>
            <person name="Gurgui C."/>
            <person name="Wakimoto T."/>
            <person name="Kracht M."/>
            <person name="Crusemann M."/>
            <person name="Hentschel U."/>
            <person name="Abe I."/>
            <person name="Matsunaga S."/>
            <person name="Kalinowski J."/>
            <person name="Takeyama H."/>
            <person name="Piel J."/>
        </authorList>
    </citation>
    <scope>NUCLEOTIDE SEQUENCE [LARGE SCALE GENOMIC DNA]</scope>
    <source>
        <strain evidence="12">TSY1</strain>
    </source>
</reference>
<comment type="similarity">
    <text evidence="2 9">Belongs to the uroporphyrinogen-III synthase family.</text>
</comment>
<evidence type="ECO:0000259" key="10">
    <source>
        <dbReference type="Pfam" id="PF02602"/>
    </source>
</evidence>
<comment type="pathway">
    <text evidence="1 9">Porphyrin-containing compound metabolism; protoporphyrin-IX biosynthesis; coproporphyrinogen-III from 5-aminolevulinate: step 3/4.</text>
</comment>
<organism evidence="11 12">
    <name type="scientific">Entotheonella factor</name>
    <dbReference type="NCBI Taxonomy" id="1429438"/>
    <lineage>
        <taxon>Bacteria</taxon>
        <taxon>Pseudomonadati</taxon>
        <taxon>Nitrospinota/Tectimicrobiota group</taxon>
        <taxon>Candidatus Tectimicrobiota</taxon>
        <taxon>Candidatus Entotheonellia</taxon>
        <taxon>Candidatus Entotheonellales</taxon>
        <taxon>Candidatus Entotheonellaceae</taxon>
        <taxon>Candidatus Entotheonella</taxon>
    </lineage>
</organism>
<keyword evidence="4 9" id="KW-0456">Lyase</keyword>
<evidence type="ECO:0000256" key="7">
    <source>
        <dbReference type="ARBA" id="ARBA00040167"/>
    </source>
</evidence>
<evidence type="ECO:0000256" key="8">
    <source>
        <dbReference type="ARBA" id="ARBA00048617"/>
    </source>
</evidence>
<proteinExistence type="inferred from homology"/>
<dbReference type="InterPro" id="IPR039793">
    <property type="entry name" value="UROS/Hem4"/>
</dbReference>
<name>W4L450_ENTF1</name>
<gene>
    <name evidence="11" type="ORF">ETSY1_42625</name>
</gene>
<evidence type="ECO:0000256" key="1">
    <source>
        <dbReference type="ARBA" id="ARBA00004772"/>
    </source>
</evidence>
<dbReference type="Proteomes" id="UP000019141">
    <property type="component" value="Unassembled WGS sequence"/>
</dbReference>
<sequence>MNSPASSTTSPDHVLQGKRVLVTRAREQASDLERQLQAVGAVPLSFPTIRIVPPTDNYAALDAALRQLSTFDWAVFTSVNGVKHVWQRLEALGLSTTDTAHLRLAAIGPATAKALTAKGLEIAVMPPHYVAESLLEAIPAPAGQRFLLPRADIARDALRIGLQEAGAEVVEVPAYHTVQVEPTPEDWASLDRGVDIMTFTASSTVHHFVAQVGHERLQTLARNALVAAIGPITADAARDLGLRVDVVADRYTIEGLVDAMVSAYQAS</sequence>
<dbReference type="UniPathway" id="UPA00251">
    <property type="reaction ID" value="UER00320"/>
</dbReference>
<keyword evidence="5 9" id="KW-0627">Porphyrin biosynthesis</keyword>
<evidence type="ECO:0000256" key="5">
    <source>
        <dbReference type="ARBA" id="ARBA00023244"/>
    </source>
</evidence>
<dbReference type="AlphaFoldDB" id="W4L450"/>
<feature type="domain" description="Tetrapyrrole biosynthesis uroporphyrinogen III synthase" evidence="10">
    <location>
        <begin position="31"/>
        <end position="257"/>
    </location>
</feature>
<dbReference type="EMBL" id="AZHW01001403">
    <property type="protein sequence ID" value="ETW92679.1"/>
    <property type="molecule type" value="Genomic_DNA"/>
</dbReference>
<dbReference type="InterPro" id="IPR003754">
    <property type="entry name" value="4pyrrol_synth_uPrphyn_synth"/>
</dbReference>
<dbReference type="Gene3D" id="3.40.50.10090">
    <property type="match status" value="2"/>
</dbReference>
<protein>
    <recommendedName>
        <fullName evidence="7 9">Uroporphyrinogen-III synthase</fullName>
        <ecNumber evidence="3 9">4.2.1.75</ecNumber>
    </recommendedName>
</protein>
<evidence type="ECO:0000313" key="12">
    <source>
        <dbReference type="Proteomes" id="UP000019141"/>
    </source>
</evidence>
<dbReference type="PANTHER" id="PTHR38042:SF1">
    <property type="entry name" value="UROPORPHYRINOGEN-III SYNTHASE, CHLOROPLASTIC"/>
    <property type="match status" value="1"/>
</dbReference>
<dbReference type="Pfam" id="PF02602">
    <property type="entry name" value="HEM4"/>
    <property type="match status" value="1"/>
</dbReference>
<dbReference type="HOGENOM" id="CLU_011276_9_5_7"/>
<comment type="catalytic activity">
    <reaction evidence="8 9">
        <text>hydroxymethylbilane = uroporphyrinogen III + H2O</text>
        <dbReference type="Rhea" id="RHEA:18965"/>
        <dbReference type="ChEBI" id="CHEBI:15377"/>
        <dbReference type="ChEBI" id="CHEBI:57308"/>
        <dbReference type="ChEBI" id="CHEBI:57845"/>
        <dbReference type="EC" id="4.2.1.75"/>
    </reaction>
</comment>
<dbReference type="PANTHER" id="PTHR38042">
    <property type="entry name" value="UROPORPHYRINOGEN-III SYNTHASE, CHLOROPLASTIC"/>
    <property type="match status" value="1"/>
</dbReference>
<evidence type="ECO:0000256" key="2">
    <source>
        <dbReference type="ARBA" id="ARBA00008133"/>
    </source>
</evidence>
<evidence type="ECO:0000256" key="4">
    <source>
        <dbReference type="ARBA" id="ARBA00023239"/>
    </source>
</evidence>
<dbReference type="GO" id="GO:0004852">
    <property type="term" value="F:uroporphyrinogen-III synthase activity"/>
    <property type="evidence" value="ECO:0007669"/>
    <property type="project" value="UniProtKB-UniRule"/>
</dbReference>
<dbReference type="GO" id="GO:0006782">
    <property type="term" value="P:protoporphyrinogen IX biosynthetic process"/>
    <property type="evidence" value="ECO:0007669"/>
    <property type="project" value="UniProtKB-UniRule"/>
</dbReference>
<dbReference type="CDD" id="cd06578">
    <property type="entry name" value="HemD"/>
    <property type="match status" value="1"/>
</dbReference>
<dbReference type="EC" id="4.2.1.75" evidence="3 9"/>
<keyword evidence="12" id="KW-1185">Reference proteome</keyword>
<dbReference type="PATRIC" id="fig|1429438.4.peg.7961"/>
<dbReference type="GO" id="GO:0006780">
    <property type="term" value="P:uroporphyrinogen III biosynthetic process"/>
    <property type="evidence" value="ECO:0007669"/>
    <property type="project" value="UniProtKB-UniRule"/>
</dbReference>
<evidence type="ECO:0000256" key="3">
    <source>
        <dbReference type="ARBA" id="ARBA00013109"/>
    </source>
</evidence>
<evidence type="ECO:0000313" key="11">
    <source>
        <dbReference type="EMBL" id="ETW92679.1"/>
    </source>
</evidence>
<accession>W4L450</accession>
<comment type="function">
    <text evidence="6 9">Catalyzes cyclization of the linear tetrapyrrole, hydroxymethylbilane, to the macrocyclic uroporphyrinogen III.</text>
</comment>
<comment type="caution">
    <text evidence="11">The sequence shown here is derived from an EMBL/GenBank/DDBJ whole genome shotgun (WGS) entry which is preliminary data.</text>
</comment>
<dbReference type="SUPFAM" id="SSF69618">
    <property type="entry name" value="HemD-like"/>
    <property type="match status" value="1"/>
</dbReference>
<evidence type="ECO:0000256" key="9">
    <source>
        <dbReference type="RuleBase" id="RU366031"/>
    </source>
</evidence>
<evidence type="ECO:0000256" key="6">
    <source>
        <dbReference type="ARBA" id="ARBA00037589"/>
    </source>
</evidence>
<dbReference type="InterPro" id="IPR036108">
    <property type="entry name" value="4pyrrol_syn_uPrphyn_synt_sf"/>
</dbReference>